<reference evidence="2 3" key="1">
    <citation type="submission" date="2016-02" db="EMBL/GenBank/DDBJ databases">
        <title>Ulvibacter sp. LPB0005, isolated from Thais luteostoma.</title>
        <authorList>
            <person name="Shin S.-K."/>
            <person name="Yi H."/>
        </authorList>
    </citation>
    <scope>NUCLEOTIDE SEQUENCE [LARGE SCALE GENOMIC DNA]</scope>
    <source>
        <strain evidence="2 3">LPB0005</strain>
    </source>
</reference>
<gene>
    <name evidence="2" type="ORF">ULVI_07510</name>
</gene>
<organism evidence="2 3">
    <name type="scientific">Cochleicola gelatinilyticus</name>
    <dbReference type="NCBI Taxonomy" id="1763537"/>
    <lineage>
        <taxon>Bacteria</taxon>
        <taxon>Pseudomonadati</taxon>
        <taxon>Bacteroidota</taxon>
        <taxon>Flavobacteriia</taxon>
        <taxon>Flavobacteriales</taxon>
        <taxon>Flavobacteriaceae</taxon>
        <taxon>Cochleicola</taxon>
    </lineage>
</organism>
<dbReference type="RefSeq" id="WP_068591264.1">
    <property type="nucleotide sequence ID" value="NZ_LRXL01000026.1"/>
</dbReference>
<evidence type="ECO:0000313" key="2">
    <source>
        <dbReference type="EMBL" id="OAB80568.1"/>
    </source>
</evidence>
<evidence type="ECO:0000256" key="1">
    <source>
        <dbReference type="SAM" id="SignalP"/>
    </source>
</evidence>
<dbReference type="EMBL" id="LRXL01000026">
    <property type="protein sequence ID" value="OAB80568.1"/>
    <property type="molecule type" value="Genomic_DNA"/>
</dbReference>
<dbReference type="STRING" id="1763537.ULVI_07510"/>
<dbReference type="AlphaFoldDB" id="A0A167JDL5"/>
<dbReference type="Gene3D" id="2.40.160.130">
    <property type="entry name" value="Capsule assembly protein Wzi"/>
    <property type="match status" value="1"/>
</dbReference>
<evidence type="ECO:0000313" key="3">
    <source>
        <dbReference type="Proteomes" id="UP000077013"/>
    </source>
</evidence>
<protein>
    <submittedName>
        <fullName evidence="2">Gliding motility protein RemB</fullName>
    </submittedName>
</protein>
<dbReference type="OrthoDB" id="9808260at2"/>
<feature type="chain" id="PRO_5007888764" evidence="1">
    <location>
        <begin position="19"/>
        <end position="700"/>
    </location>
</feature>
<accession>A0A167JDL5</accession>
<dbReference type="InterPro" id="IPR038636">
    <property type="entry name" value="Wzi_sf"/>
</dbReference>
<sequence length="700" mass="80305">MKNFPCLLFLLGSFVVFAQNPVSELEKYPVFERCSESSISDLEYCFNSTLQQFVYSNFKVPEVVSEETYSGSLTVLFEVSKEGAFKVLYVDAFYDELKDETRRVFGLLPKITPATYNGNPSFVQFTMLVSIPLVAPGTKPMVIEEVSETHSEEKKVDSLTNEYDSLEKFPYENEAYSSNINIPLSHEQYTRFDPALNRVGINNHTAQKPYIYSEVNKYYDFEAENKPLLKNKTSWFGRKLWNEHMVTLKGKDYWLTLDPGVDLQVGKDTDADISTYNNTRLAYLQGGLGKNISFFAVVYESQGSFAEYFNRTTRSLRPDGGNPGIVPGRGIAKEFKGDDFDYPVATGHISYSPSKWFNVQLGHGKNFIGDGYRSLLVSDNASPYPFFKLNTTFWKLKYTNTWMSLRDVRPEVTEDGSFRTKFIANHYLSYNVTKRLNIGLFESVIWQNDNDRGFDFNYINPVIFYRAIEFSTGSRGGNALIGLSAKYKFTDQVNAYGQLIIDEFSSVNVFNGDGSYKNKTGYQIGLKYYDAFKVKGLYLQGEYNRVRPYTYSHNTIVLNYGHNNQSLAHTLGANFSEFIAIARYNRGRVFGDLKLIFAKRGFEFNNDKDDFFYGADIYGDEDNRVRDLGNEVAQGNTTDFFHAEIEAGYLINPATNLKIYGSLIVRDFKPESFTVENFKDNTTWFNLGIRTDLFNWYYDF</sequence>
<keyword evidence="3" id="KW-1185">Reference proteome</keyword>
<feature type="signal peptide" evidence="1">
    <location>
        <begin position="1"/>
        <end position="18"/>
    </location>
</feature>
<dbReference type="Proteomes" id="UP000077013">
    <property type="component" value="Unassembled WGS sequence"/>
</dbReference>
<keyword evidence="1" id="KW-0732">Signal</keyword>
<name>A0A167JDL5_9FLAO</name>
<proteinExistence type="predicted"/>
<comment type="caution">
    <text evidence="2">The sequence shown here is derived from an EMBL/GenBank/DDBJ whole genome shotgun (WGS) entry which is preliminary data.</text>
</comment>